<keyword evidence="3" id="KW-1185">Reference proteome</keyword>
<organism evidence="2 3">
    <name type="scientific">Alkalihalophilus pseudofirmus (strain ATCC BAA-2126 / JCM 17055 / OF4)</name>
    <name type="common">Bacillus pseudofirmus</name>
    <dbReference type="NCBI Taxonomy" id="398511"/>
    <lineage>
        <taxon>Bacteria</taxon>
        <taxon>Bacillati</taxon>
        <taxon>Bacillota</taxon>
        <taxon>Bacilli</taxon>
        <taxon>Bacillales</taxon>
        <taxon>Bacillaceae</taxon>
        <taxon>Alkalihalophilus</taxon>
    </lineage>
</organism>
<dbReference type="Proteomes" id="UP000001544">
    <property type="component" value="Plasmid pBpOF4-01"/>
</dbReference>
<dbReference type="AlphaFoldDB" id="D3G0Z5"/>
<dbReference type="HOGENOM" id="CLU_2505881_0_0_9"/>
<evidence type="ECO:0000313" key="3">
    <source>
        <dbReference type="Proteomes" id="UP000001544"/>
    </source>
</evidence>
<sequence length="85" mass="9671">MEKYTVDRIEDGQMAVLLKRDDEKISKDVSLDDLPKGISEGDILSIRFDEQGNIVQAKILKVEKEAALKKANDLLEKLRNKNKKS</sequence>
<dbReference type="InterPro" id="IPR021377">
    <property type="entry name" value="DUF3006"/>
</dbReference>
<dbReference type="EMBL" id="CP001879">
    <property type="protein sequence ID" value="ADC52021.1"/>
    <property type="molecule type" value="Genomic_DNA"/>
</dbReference>
<proteinExistence type="predicted"/>
<gene>
    <name evidence="2" type="ordered locus">BpOF4_20109</name>
</gene>
<accession>D3G0Z5</accession>
<name>D3G0Z5_ALKPO</name>
<keyword evidence="1" id="KW-0175">Coiled coil</keyword>
<dbReference type="RefSeq" id="WP_012960950.1">
    <property type="nucleotide sequence ID" value="NC_013792.1"/>
</dbReference>
<feature type="coiled-coil region" evidence="1">
    <location>
        <begin position="57"/>
        <end position="84"/>
    </location>
</feature>
<dbReference type="KEGG" id="bpf:BpOF4_20109"/>
<protein>
    <submittedName>
        <fullName evidence="2">Uncharacterized protein</fullName>
    </submittedName>
</protein>
<dbReference type="Pfam" id="PF11213">
    <property type="entry name" value="DUF3006"/>
    <property type="match status" value="1"/>
</dbReference>
<dbReference type="eggNOG" id="ENOG5030EHF">
    <property type="taxonomic scope" value="Bacteria"/>
</dbReference>
<reference evidence="2 3" key="1">
    <citation type="journal article" date="2011" name="Environ. Microbiol.">
        <title>Genome of alkaliphilic Bacillus pseudofirmus OF4 reveals adaptations that support the ability to grow in an external pH range from 7.5 to 11.4.</title>
        <authorList>
            <person name="Janto B."/>
            <person name="Ahmed A."/>
            <person name="Ito M."/>
            <person name="Liu J."/>
            <person name="Hicks D.B."/>
            <person name="Pagni S."/>
            <person name="Fackelmayer O.J."/>
            <person name="Smith T.A."/>
            <person name="Earl J."/>
            <person name="Elbourne L.D."/>
            <person name="Hassan K."/>
            <person name="Paulsen I.T."/>
            <person name="Kolsto A.B."/>
            <person name="Tourasse N.J."/>
            <person name="Ehrlich G.D."/>
            <person name="Boissy R."/>
            <person name="Ivey D.M."/>
            <person name="Li G."/>
            <person name="Xue Y."/>
            <person name="Ma Y."/>
            <person name="Hu F.Z."/>
            <person name="Krulwich T.A."/>
        </authorList>
    </citation>
    <scope>NUCLEOTIDE SEQUENCE [LARGE SCALE GENOMIC DNA]</scope>
    <source>
        <strain evidence="3">ATCC BAA-2126 / JCM 17055 / OF4</strain>
    </source>
</reference>
<dbReference type="Gene3D" id="6.20.120.50">
    <property type="match status" value="1"/>
</dbReference>
<evidence type="ECO:0000313" key="2">
    <source>
        <dbReference type="EMBL" id="ADC52021.1"/>
    </source>
</evidence>
<keyword evidence="2" id="KW-0614">Plasmid</keyword>
<geneLocation type="plasmid" evidence="2 3">
    <name>pBpOF4-01</name>
</geneLocation>
<evidence type="ECO:0000256" key="1">
    <source>
        <dbReference type="SAM" id="Coils"/>
    </source>
</evidence>